<dbReference type="Gene3D" id="3.40.1190.20">
    <property type="match status" value="1"/>
</dbReference>
<evidence type="ECO:0000313" key="9">
    <source>
        <dbReference type="EMBL" id="KAL3882910.1"/>
    </source>
</evidence>
<organism evidence="9 10">
    <name type="scientific">Sinanodonta woodiana</name>
    <name type="common">Chinese pond mussel</name>
    <name type="synonym">Anodonta woodiana</name>
    <dbReference type="NCBI Taxonomy" id="1069815"/>
    <lineage>
        <taxon>Eukaryota</taxon>
        <taxon>Metazoa</taxon>
        <taxon>Spiralia</taxon>
        <taxon>Lophotrochozoa</taxon>
        <taxon>Mollusca</taxon>
        <taxon>Bivalvia</taxon>
        <taxon>Autobranchia</taxon>
        <taxon>Heteroconchia</taxon>
        <taxon>Palaeoheterodonta</taxon>
        <taxon>Unionida</taxon>
        <taxon>Unionoidea</taxon>
        <taxon>Unionidae</taxon>
        <taxon>Unioninae</taxon>
        <taxon>Sinanodonta</taxon>
    </lineage>
</organism>
<evidence type="ECO:0000256" key="4">
    <source>
        <dbReference type="ARBA" id="ARBA00022741"/>
    </source>
</evidence>
<dbReference type="InterPro" id="IPR029056">
    <property type="entry name" value="Ribokinase-like"/>
</dbReference>
<dbReference type="InterPro" id="IPR011611">
    <property type="entry name" value="PfkB_dom"/>
</dbReference>
<dbReference type="Pfam" id="PF00294">
    <property type="entry name" value="PfkB"/>
    <property type="match status" value="1"/>
</dbReference>
<dbReference type="NCBIfam" id="TIGR00687">
    <property type="entry name" value="pyridox_kin"/>
    <property type="match status" value="1"/>
</dbReference>
<evidence type="ECO:0000256" key="2">
    <source>
        <dbReference type="ARBA" id="ARBA00012104"/>
    </source>
</evidence>
<dbReference type="SUPFAM" id="SSF53613">
    <property type="entry name" value="Ribokinase-like"/>
    <property type="match status" value="1"/>
</dbReference>
<name>A0ABD3XDC6_SINWO</name>
<evidence type="ECO:0000256" key="7">
    <source>
        <dbReference type="ARBA" id="ARBA00032808"/>
    </source>
</evidence>
<evidence type="ECO:0000256" key="3">
    <source>
        <dbReference type="ARBA" id="ARBA00022679"/>
    </source>
</evidence>
<evidence type="ECO:0000313" key="10">
    <source>
        <dbReference type="Proteomes" id="UP001634394"/>
    </source>
</evidence>
<dbReference type="GO" id="GO:0005524">
    <property type="term" value="F:ATP binding"/>
    <property type="evidence" value="ECO:0007669"/>
    <property type="project" value="UniProtKB-KW"/>
</dbReference>
<dbReference type="GO" id="GO:0006796">
    <property type="term" value="P:phosphate-containing compound metabolic process"/>
    <property type="evidence" value="ECO:0007669"/>
    <property type="project" value="UniProtKB-ARBA"/>
</dbReference>
<dbReference type="GO" id="GO:0008478">
    <property type="term" value="F:pyridoxal kinase activity"/>
    <property type="evidence" value="ECO:0007669"/>
    <property type="project" value="UniProtKB-EC"/>
</dbReference>
<feature type="domain" description="Carbohydrate kinase PfkB" evidence="8">
    <location>
        <begin position="78"/>
        <end position="247"/>
    </location>
</feature>
<reference evidence="9 10" key="1">
    <citation type="submission" date="2024-11" db="EMBL/GenBank/DDBJ databases">
        <title>Chromosome-level genome assembly of the freshwater bivalve Anodonta woodiana.</title>
        <authorList>
            <person name="Chen X."/>
        </authorList>
    </citation>
    <scope>NUCLEOTIDE SEQUENCE [LARGE SCALE GENOMIC DNA]</scope>
    <source>
        <strain evidence="9">MN2024</strain>
        <tissue evidence="9">Gills</tissue>
    </source>
</reference>
<keyword evidence="6" id="KW-0067">ATP-binding</keyword>
<evidence type="ECO:0000259" key="8">
    <source>
        <dbReference type="Pfam" id="PF00294"/>
    </source>
</evidence>
<accession>A0ABD3XDC6</accession>
<keyword evidence="3" id="KW-0808">Transferase</keyword>
<keyword evidence="5" id="KW-0418">Kinase</keyword>
<dbReference type="InterPro" id="IPR004625">
    <property type="entry name" value="PyrdxlKinase"/>
</dbReference>
<dbReference type="CDD" id="cd01173">
    <property type="entry name" value="pyridoxal_pyridoxamine_kinase"/>
    <property type="match status" value="1"/>
</dbReference>
<sequence>MSDLKQNEVLSIQSTVVYGFVGNKCATFTLQVLGFSVSPINSVQLSNHTGYQAFQGQVLNADDVECLYEGLKKNNINNFSHLLTGYIGSKSFLEKVADIIKDLRSSNSALYVPAELMPVYRDVIVPLADIVTPNQFEAELLTGMKINTEKDALQAMQILHDKGPMTVVISSTNLGTEGVLVALASSVRNGKKECYRMEMPYLPAVFVGTGDVFAACLLAWMHHDNDLKLAFEKTVASVQAVIQHTLDAAKASAGPNNKPSPYQMELRLIQSKKDIENPHITIYAVPL</sequence>
<keyword evidence="10" id="KW-1185">Reference proteome</keyword>
<dbReference type="Proteomes" id="UP001634394">
    <property type="component" value="Unassembled WGS sequence"/>
</dbReference>
<keyword evidence="4" id="KW-0547">Nucleotide-binding</keyword>
<comment type="similarity">
    <text evidence="1">Belongs to the pyridoxine kinase family.</text>
</comment>
<dbReference type="EC" id="2.7.1.35" evidence="2"/>
<protein>
    <recommendedName>
        <fullName evidence="2">pyridoxal kinase</fullName>
        <ecNumber evidence="2">2.7.1.35</ecNumber>
    </recommendedName>
    <alternativeName>
        <fullName evidence="7">Pyridoxine kinase</fullName>
    </alternativeName>
</protein>
<proteinExistence type="inferred from homology"/>
<dbReference type="EMBL" id="JBJQND010000003">
    <property type="protein sequence ID" value="KAL3882910.1"/>
    <property type="molecule type" value="Genomic_DNA"/>
</dbReference>
<dbReference type="PANTHER" id="PTHR10534:SF2">
    <property type="entry name" value="PYRIDOXAL KINASE"/>
    <property type="match status" value="1"/>
</dbReference>
<gene>
    <name evidence="9" type="ORF">ACJMK2_029212</name>
</gene>
<dbReference type="PANTHER" id="PTHR10534">
    <property type="entry name" value="PYRIDOXAL KINASE"/>
    <property type="match status" value="1"/>
</dbReference>
<evidence type="ECO:0000256" key="5">
    <source>
        <dbReference type="ARBA" id="ARBA00022777"/>
    </source>
</evidence>
<comment type="caution">
    <text evidence="9">The sequence shown here is derived from an EMBL/GenBank/DDBJ whole genome shotgun (WGS) entry which is preliminary data.</text>
</comment>
<evidence type="ECO:0000256" key="1">
    <source>
        <dbReference type="ARBA" id="ARBA00008805"/>
    </source>
</evidence>
<dbReference type="AlphaFoldDB" id="A0ABD3XDC6"/>
<evidence type="ECO:0000256" key="6">
    <source>
        <dbReference type="ARBA" id="ARBA00022840"/>
    </source>
</evidence>